<keyword evidence="2" id="KW-0325">Glycoprotein</keyword>
<dbReference type="InterPro" id="IPR050975">
    <property type="entry name" value="Sleep_regulator"/>
</dbReference>
<evidence type="ECO:0000256" key="3">
    <source>
        <dbReference type="ARBA" id="ARBA00022692"/>
    </source>
</evidence>
<keyword evidence="5" id="KW-1133">Transmembrane helix</keyword>
<evidence type="ECO:0000256" key="7">
    <source>
        <dbReference type="ARBA" id="ARBA00023288"/>
    </source>
</evidence>
<evidence type="ECO:0000256" key="6">
    <source>
        <dbReference type="ARBA" id="ARBA00023136"/>
    </source>
</evidence>
<accession>A0A8K0GC96</accession>
<proteinExistence type="predicted"/>
<evidence type="ECO:0000313" key="9">
    <source>
        <dbReference type="EMBL" id="KAF2893686.1"/>
    </source>
</evidence>
<evidence type="ECO:0000256" key="2">
    <source>
        <dbReference type="ARBA" id="ARBA00022622"/>
    </source>
</evidence>
<sequence length="117" mass="13185">MLRTFFCFILLTILVQKGISESIKCYSCETNDEGCGREFDKNAAKVVTCPKTEHCQKIKHFSIGAFVEPISRGCSDGKECDSLNVCFECNEDLCNSAHYLKPLFIVIIACALHYLFE</sequence>
<protein>
    <recommendedName>
        <fullName evidence="11">Protein sleepless</fullName>
    </recommendedName>
</protein>
<keyword evidence="3" id="KW-0812">Transmembrane</keyword>
<evidence type="ECO:0000256" key="8">
    <source>
        <dbReference type="SAM" id="SignalP"/>
    </source>
</evidence>
<evidence type="ECO:0008006" key="11">
    <source>
        <dbReference type="Google" id="ProtNLM"/>
    </source>
</evidence>
<keyword evidence="10" id="KW-1185">Reference proteome</keyword>
<evidence type="ECO:0000256" key="4">
    <source>
        <dbReference type="ARBA" id="ARBA00022729"/>
    </source>
</evidence>
<dbReference type="GO" id="GO:0098552">
    <property type="term" value="C:side of membrane"/>
    <property type="evidence" value="ECO:0007669"/>
    <property type="project" value="UniProtKB-KW"/>
</dbReference>
<dbReference type="AlphaFoldDB" id="A0A8K0GC96"/>
<dbReference type="EMBL" id="VTPC01007757">
    <property type="protein sequence ID" value="KAF2893686.1"/>
    <property type="molecule type" value="Genomic_DNA"/>
</dbReference>
<dbReference type="PANTHER" id="PTHR33562">
    <property type="entry name" value="ATILLA, ISOFORM B-RELATED-RELATED"/>
    <property type="match status" value="1"/>
</dbReference>
<dbReference type="InterPro" id="IPR045860">
    <property type="entry name" value="Snake_toxin-like_sf"/>
</dbReference>
<feature type="signal peptide" evidence="8">
    <location>
        <begin position="1"/>
        <end position="20"/>
    </location>
</feature>
<evidence type="ECO:0000313" key="10">
    <source>
        <dbReference type="Proteomes" id="UP000801492"/>
    </source>
</evidence>
<evidence type="ECO:0000256" key="1">
    <source>
        <dbReference type="ARBA" id="ARBA00004589"/>
    </source>
</evidence>
<name>A0A8K0GC96_IGNLU</name>
<keyword evidence="7" id="KW-0449">Lipoprotein</keyword>
<dbReference type="SUPFAM" id="SSF57302">
    <property type="entry name" value="Snake toxin-like"/>
    <property type="match status" value="1"/>
</dbReference>
<dbReference type="Proteomes" id="UP000801492">
    <property type="component" value="Unassembled WGS sequence"/>
</dbReference>
<evidence type="ECO:0000256" key="5">
    <source>
        <dbReference type="ARBA" id="ARBA00022989"/>
    </source>
</evidence>
<comment type="subcellular location">
    <subcellularLocation>
        <location evidence="1">Membrane</location>
        <topology evidence="1">Lipid-anchor</topology>
        <topology evidence="1">GPI-anchor</topology>
    </subcellularLocation>
</comment>
<comment type="caution">
    <text evidence="9">The sequence shown here is derived from an EMBL/GenBank/DDBJ whole genome shotgun (WGS) entry which is preliminary data.</text>
</comment>
<dbReference type="PANTHER" id="PTHR33562:SF18">
    <property type="entry name" value="BOUDIN-RELATED"/>
    <property type="match status" value="1"/>
</dbReference>
<keyword evidence="2" id="KW-0336">GPI-anchor</keyword>
<keyword evidence="6" id="KW-0472">Membrane</keyword>
<reference evidence="9" key="1">
    <citation type="submission" date="2019-08" db="EMBL/GenBank/DDBJ databases">
        <title>The genome of the North American firefly Photinus pyralis.</title>
        <authorList>
            <consortium name="Photinus pyralis genome working group"/>
            <person name="Fallon T.R."/>
            <person name="Sander Lower S.E."/>
            <person name="Weng J.-K."/>
        </authorList>
    </citation>
    <scope>NUCLEOTIDE SEQUENCE</scope>
    <source>
        <strain evidence="9">TRF0915ILg1</strain>
        <tissue evidence="9">Whole body</tissue>
    </source>
</reference>
<dbReference type="OrthoDB" id="6249205at2759"/>
<gene>
    <name evidence="9" type="ORF">ILUMI_12489</name>
</gene>
<organism evidence="9 10">
    <name type="scientific">Ignelater luminosus</name>
    <name type="common">Cucubano</name>
    <name type="synonym">Pyrophorus luminosus</name>
    <dbReference type="NCBI Taxonomy" id="2038154"/>
    <lineage>
        <taxon>Eukaryota</taxon>
        <taxon>Metazoa</taxon>
        <taxon>Ecdysozoa</taxon>
        <taxon>Arthropoda</taxon>
        <taxon>Hexapoda</taxon>
        <taxon>Insecta</taxon>
        <taxon>Pterygota</taxon>
        <taxon>Neoptera</taxon>
        <taxon>Endopterygota</taxon>
        <taxon>Coleoptera</taxon>
        <taxon>Polyphaga</taxon>
        <taxon>Elateriformia</taxon>
        <taxon>Elateroidea</taxon>
        <taxon>Elateridae</taxon>
        <taxon>Agrypninae</taxon>
        <taxon>Pyrophorini</taxon>
        <taxon>Ignelater</taxon>
    </lineage>
</organism>
<keyword evidence="4 8" id="KW-0732">Signal</keyword>
<feature type="chain" id="PRO_5035443799" description="Protein sleepless" evidence="8">
    <location>
        <begin position="21"/>
        <end position="117"/>
    </location>
</feature>